<proteinExistence type="predicted"/>
<evidence type="ECO:0000313" key="1">
    <source>
        <dbReference type="EMBL" id="JAE00345.1"/>
    </source>
</evidence>
<dbReference type="AlphaFoldDB" id="A0A0A9EHV4"/>
<reference evidence="1" key="2">
    <citation type="journal article" date="2015" name="Data Brief">
        <title>Shoot transcriptome of the giant reed, Arundo donax.</title>
        <authorList>
            <person name="Barrero R.A."/>
            <person name="Guerrero F.D."/>
            <person name="Moolhuijzen P."/>
            <person name="Goolsby J.A."/>
            <person name="Tidwell J."/>
            <person name="Bellgard S.E."/>
            <person name="Bellgard M.I."/>
        </authorList>
    </citation>
    <scope>NUCLEOTIDE SEQUENCE</scope>
    <source>
        <tissue evidence="1">Shoot tissue taken approximately 20 cm above the soil surface</tissue>
    </source>
</reference>
<dbReference type="EMBL" id="GBRH01197551">
    <property type="protein sequence ID" value="JAE00345.1"/>
    <property type="molecule type" value="Transcribed_RNA"/>
</dbReference>
<name>A0A0A9EHV4_ARUDO</name>
<accession>A0A0A9EHV4</accession>
<protein>
    <submittedName>
        <fullName evidence="1">Uncharacterized protein</fullName>
    </submittedName>
</protein>
<sequence>MYTLGFETCLDKIFPSVAADLKFSYWEWNVTVLLNIQR</sequence>
<reference evidence="1" key="1">
    <citation type="submission" date="2014-09" db="EMBL/GenBank/DDBJ databases">
        <authorList>
            <person name="Magalhaes I.L.F."/>
            <person name="Oliveira U."/>
            <person name="Santos F.R."/>
            <person name="Vidigal T.H.D.A."/>
            <person name="Brescovit A.D."/>
            <person name="Santos A.J."/>
        </authorList>
    </citation>
    <scope>NUCLEOTIDE SEQUENCE</scope>
    <source>
        <tissue evidence="1">Shoot tissue taken approximately 20 cm above the soil surface</tissue>
    </source>
</reference>
<organism evidence="1">
    <name type="scientific">Arundo donax</name>
    <name type="common">Giant reed</name>
    <name type="synonym">Donax arundinaceus</name>
    <dbReference type="NCBI Taxonomy" id="35708"/>
    <lineage>
        <taxon>Eukaryota</taxon>
        <taxon>Viridiplantae</taxon>
        <taxon>Streptophyta</taxon>
        <taxon>Embryophyta</taxon>
        <taxon>Tracheophyta</taxon>
        <taxon>Spermatophyta</taxon>
        <taxon>Magnoliopsida</taxon>
        <taxon>Liliopsida</taxon>
        <taxon>Poales</taxon>
        <taxon>Poaceae</taxon>
        <taxon>PACMAD clade</taxon>
        <taxon>Arundinoideae</taxon>
        <taxon>Arundineae</taxon>
        <taxon>Arundo</taxon>
    </lineage>
</organism>